<dbReference type="InterPro" id="IPR051056">
    <property type="entry name" value="Glycosyl_Hydrolase_73"/>
</dbReference>
<dbReference type="PANTHER" id="PTHR33308">
    <property type="entry name" value="PEPTIDOGLYCAN HYDROLASE FLGJ"/>
    <property type="match status" value="1"/>
</dbReference>
<comment type="similarity">
    <text evidence="3">In the N-terminal section; belongs to the FlgJ family.</text>
</comment>
<dbReference type="Gene3D" id="2.10.70.40">
    <property type="entry name" value="peptidoglycan hydrolase"/>
    <property type="match status" value="1"/>
</dbReference>
<dbReference type="GO" id="GO:0004040">
    <property type="term" value="F:amidase activity"/>
    <property type="evidence" value="ECO:0007669"/>
    <property type="project" value="InterPro"/>
</dbReference>
<keyword evidence="14" id="KW-0966">Cell projection</keyword>
<dbReference type="InterPro" id="IPR002901">
    <property type="entry name" value="MGlyc_endo_b_GlcNAc-like_dom"/>
</dbReference>
<organism evidence="14 15">
    <name type="scientific">Acidihalobacter aeolianus</name>
    <dbReference type="NCBI Taxonomy" id="2792603"/>
    <lineage>
        <taxon>Bacteria</taxon>
        <taxon>Pseudomonadati</taxon>
        <taxon>Pseudomonadota</taxon>
        <taxon>Gammaproteobacteria</taxon>
        <taxon>Chromatiales</taxon>
        <taxon>Ectothiorhodospiraceae</taxon>
        <taxon>Acidihalobacter</taxon>
    </lineage>
</organism>
<feature type="domain" description="Mannosyl-glycoprotein endo-beta-N-acetylglucosamidase-like" evidence="13">
    <location>
        <begin position="140"/>
        <end position="305"/>
    </location>
</feature>
<evidence type="ECO:0000256" key="3">
    <source>
        <dbReference type="ARBA" id="ARBA00006880"/>
    </source>
</evidence>
<dbReference type="Gene3D" id="1.10.530.10">
    <property type="match status" value="1"/>
</dbReference>
<evidence type="ECO:0000256" key="10">
    <source>
        <dbReference type="ARBA" id="ARBA00023316"/>
    </source>
</evidence>
<dbReference type="GO" id="GO:0071555">
    <property type="term" value="P:cell wall organization"/>
    <property type="evidence" value="ECO:0007669"/>
    <property type="project" value="UniProtKB-KW"/>
</dbReference>
<dbReference type="InterPro" id="IPR019301">
    <property type="entry name" value="Flagellar_prot_FlgJ_N"/>
</dbReference>
<proteinExistence type="inferred from homology"/>
<keyword evidence="14" id="KW-0969">Cilium</keyword>
<gene>
    <name evidence="14" type="ORF">BJI67_05645</name>
</gene>
<evidence type="ECO:0000313" key="15">
    <source>
        <dbReference type="Proteomes" id="UP000095342"/>
    </source>
</evidence>
<comment type="subcellular location">
    <subcellularLocation>
        <location evidence="2">Periplasm</location>
    </subcellularLocation>
</comment>
<dbReference type="PRINTS" id="PR01002">
    <property type="entry name" value="FLGFLGJ"/>
</dbReference>
<feature type="compositionally biased region" description="Low complexity" evidence="12">
    <location>
        <begin position="111"/>
        <end position="125"/>
    </location>
</feature>
<dbReference type="SMART" id="SM00047">
    <property type="entry name" value="LYZ2"/>
    <property type="match status" value="1"/>
</dbReference>
<dbReference type="Proteomes" id="UP000095342">
    <property type="component" value="Chromosome"/>
</dbReference>
<accession>A0A1D8K6T2</accession>
<feature type="region of interest" description="Disordered" evidence="12">
    <location>
        <begin position="108"/>
        <end position="133"/>
    </location>
</feature>
<keyword evidence="6" id="KW-0574">Periplasm</keyword>
<name>A0A1D8K6T2_9GAMM</name>
<dbReference type="GO" id="GO:0044780">
    <property type="term" value="P:bacterial-type flagellum assembly"/>
    <property type="evidence" value="ECO:0007669"/>
    <property type="project" value="InterPro"/>
</dbReference>
<dbReference type="GO" id="GO:0016798">
    <property type="term" value="F:hydrolase activity, acting on glycosyl bonds"/>
    <property type="evidence" value="ECO:0007669"/>
    <property type="project" value="UniProtKB-KW"/>
</dbReference>
<keyword evidence="7" id="KW-1005">Bacterial flagellum biogenesis</keyword>
<dbReference type="PANTHER" id="PTHR33308:SF9">
    <property type="entry name" value="PEPTIDOGLYCAN HYDROLASE FLGJ"/>
    <property type="match status" value="1"/>
</dbReference>
<keyword evidence="14" id="KW-0282">Flagellum</keyword>
<evidence type="ECO:0000256" key="1">
    <source>
        <dbReference type="ARBA" id="ARBA00002954"/>
    </source>
</evidence>
<keyword evidence="8" id="KW-0378">Hydrolase</keyword>
<evidence type="ECO:0000256" key="7">
    <source>
        <dbReference type="ARBA" id="ARBA00022795"/>
    </source>
</evidence>
<dbReference type="InterPro" id="IPR013377">
    <property type="entry name" value="FlgJ"/>
</dbReference>
<dbReference type="Pfam" id="PF10135">
    <property type="entry name" value="Rod-binding"/>
    <property type="match status" value="1"/>
</dbReference>
<evidence type="ECO:0000256" key="5">
    <source>
        <dbReference type="ARBA" id="ARBA00013433"/>
    </source>
</evidence>
<dbReference type="Pfam" id="PF01832">
    <property type="entry name" value="Glucosaminidase"/>
    <property type="match status" value="1"/>
</dbReference>
<dbReference type="AlphaFoldDB" id="A0A1D8K6T2"/>
<sequence>MTSPLTTDVGSMASTYTDFQGLGQLKAAARANNPQAKAAAIKQFESVFIEMMLKAMRDATPKNPLFDNSQTSLYQNLYDHQLAINLAGHGDLGLGKLIGQSLGGQGVAQGAIPPDSSRSAPAATSAPPPSVAATGEAALPVTWPPATPADFVRAVMPYAKQAAAKIGVAPQVLVAQAALESGWGKRIPQLPDGRSSFNLFGIKAGSDWQGASVAVPTVEFNGGVLQQEKAAFRAYSSLAASFADYAKLITSQPRYQSAVAQASEPSAYLAQLQSAGYATDPAYAEKIQSILGGQHLLAIGAGIKNPANGPLT</sequence>
<evidence type="ECO:0000256" key="4">
    <source>
        <dbReference type="ARBA" id="ARBA00007974"/>
    </source>
</evidence>
<comment type="function">
    <text evidence="1">Flagellum-specific muramidase which hydrolyzes the peptidoglycan layer to assemble the rod structure in the periplasmic space.</text>
</comment>
<evidence type="ECO:0000256" key="11">
    <source>
        <dbReference type="ARBA" id="ARBA00030835"/>
    </source>
</evidence>
<keyword evidence="10" id="KW-0961">Cell wall biogenesis/degradation</keyword>
<dbReference type="EMBL" id="CP017448">
    <property type="protein sequence ID" value="AOV16620.1"/>
    <property type="molecule type" value="Genomic_DNA"/>
</dbReference>
<reference evidence="14 15" key="1">
    <citation type="submission" date="2016-09" db="EMBL/GenBank/DDBJ databases">
        <title>Acidihalobacter prosperus V6 (DSM14174).</title>
        <authorList>
            <person name="Khaleque H.N."/>
            <person name="Ramsay J.P."/>
            <person name="Murphy R.J.T."/>
            <person name="Kaksonen A.H."/>
            <person name="Boxall N.J."/>
            <person name="Watkin E.L.J."/>
        </authorList>
    </citation>
    <scope>NUCLEOTIDE SEQUENCE [LARGE SCALE GENOMIC DNA]</scope>
    <source>
        <strain evidence="14 15">V6</strain>
    </source>
</reference>
<dbReference type="GO" id="GO:0071973">
    <property type="term" value="P:bacterial-type flagellum-dependent cell motility"/>
    <property type="evidence" value="ECO:0007669"/>
    <property type="project" value="TreeGrafter"/>
</dbReference>
<evidence type="ECO:0000313" key="14">
    <source>
        <dbReference type="EMBL" id="AOV16620.1"/>
    </source>
</evidence>
<keyword evidence="9" id="KW-0326">Glycosidase</keyword>
<protein>
    <recommendedName>
        <fullName evidence="5">Peptidoglycan hydrolase FlgJ</fullName>
    </recommendedName>
    <alternativeName>
        <fullName evidence="11">Muramidase FlgJ</fullName>
    </alternativeName>
</protein>
<evidence type="ECO:0000256" key="2">
    <source>
        <dbReference type="ARBA" id="ARBA00004418"/>
    </source>
</evidence>
<comment type="similarity">
    <text evidence="4">In the C-terminal section; belongs to the glycosyl hydrolase 73 family.</text>
</comment>
<dbReference type="NCBIfam" id="TIGR02541">
    <property type="entry name" value="flagell_FlgJ"/>
    <property type="match status" value="1"/>
</dbReference>
<dbReference type="GO" id="GO:0042597">
    <property type="term" value="C:periplasmic space"/>
    <property type="evidence" value="ECO:0007669"/>
    <property type="project" value="UniProtKB-SubCell"/>
</dbReference>
<evidence type="ECO:0000256" key="12">
    <source>
        <dbReference type="SAM" id="MobiDB-lite"/>
    </source>
</evidence>
<evidence type="ECO:0000259" key="13">
    <source>
        <dbReference type="SMART" id="SM00047"/>
    </source>
</evidence>
<keyword evidence="15" id="KW-1185">Reference proteome</keyword>
<evidence type="ECO:0000256" key="9">
    <source>
        <dbReference type="ARBA" id="ARBA00023295"/>
    </source>
</evidence>
<dbReference type="KEGG" id="aaeo:BJI67_05645"/>
<evidence type="ECO:0000256" key="8">
    <source>
        <dbReference type="ARBA" id="ARBA00022801"/>
    </source>
</evidence>
<evidence type="ECO:0000256" key="6">
    <source>
        <dbReference type="ARBA" id="ARBA00022764"/>
    </source>
</evidence>